<name>A0A3P6FEC8_BRAOL</name>
<evidence type="ECO:0000313" key="1">
    <source>
        <dbReference type="EMBL" id="VDD47566.1"/>
    </source>
</evidence>
<feature type="non-terminal residue" evidence="1">
    <location>
        <position position="1"/>
    </location>
</feature>
<gene>
    <name evidence="1" type="ORF">BOLC5T35113H</name>
</gene>
<organism evidence="1">
    <name type="scientific">Brassica oleracea</name>
    <name type="common">Wild cabbage</name>
    <dbReference type="NCBI Taxonomy" id="3712"/>
    <lineage>
        <taxon>Eukaryota</taxon>
        <taxon>Viridiplantae</taxon>
        <taxon>Streptophyta</taxon>
        <taxon>Embryophyta</taxon>
        <taxon>Tracheophyta</taxon>
        <taxon>Spermatophyta</taxon>
        <taxon>Magnoliopsida</taxon>
        <taxon>eudicotyledons</taxon>
        <taxon>Gunneridae</taxon>
        <taxon>Pentapetalae</taxon>
        <taxon>rosids</taxon>
        <taxon>malvids</taxon>
        <taxon>Brassicales</taxon>
        <taxon>Brassicaceae</taxon>
        <taxon>Brassiceae</taxon>
        <taxon>Brassica</taxon>
    </lineage>
</organism>
<dbReference type="AlphaFoldDB" id="A0A3P6FEC8"/>
<dbReference type="EMBL" id="LR031877">
    <property type="protein sequence ID" value="VDD47566.1"/>
    <property type="molecule type" value="Genomic_DNA"/>
</dbReference>
<protein>
    <submittedName>
        <fullName evidence="1">Uncharacterized protein</fullName>
    </submittedName>
</protein>
<proteinExistence type="predicted"/>
<sequence length="47" mass="5728">IFGLDYLRTRIWVSGWCLFRGARVGSWSPWRLGGLWFSGFSFQWWWV</sequence>
<reference evidence="1" key="1">
    <citation type="submission" date="2018-11" db="EMBL/GenBank/DDBJ databases">
        <authorList>
            <consortium name="Genoscope - CEA"/>
            <person name="William W."/>
        </authorList>
    </citation>
    <scope>NUCLEOTIDE SEQUENCE</scope>
</reference>
<accession>A0A3P6FEC8</accession>